<dbReference type="RefSeq" id="WP_236341453.1">
    <property type="nucleotide sequence ID" value="NZ_CAKMMF010000010.1"/>
</dbReference>
<feature type="transmembrane region" description="Helical" evidence="1">
    <location>
        <begin position="7"/>
        <end position="23"/>
    </location>
</feature>
<dbReference type="Proteomes" id="UP000838686">
    <property type="component" value="Unassembled WGS sequence"/>
</dbReference>
<evidence type="ECO:0000313" key="2">
    <source>
        <dbReference type="EMBL" id="CAH1204124.1"/>
    </source>
</evidence>
<sequence length="185" mass="20462">MNSIWEYIVPTTIMAIICAYTAHRKGKNPLLWFAVGMLFNFLAIIIIAGTPDSNRKEQKSKLFGSSSVEVPDKRPGTLTAAAVLIFVQAGIVGFLGLLQLVFIEEGTLFYAIYNIATMAICIISGVRIIKMDSSVFKMVLFFTIINTIYGLVQLTGDAAIYFLIITPVCIATLVLLLLNWSVMRR</sequence>
<gene>
    <name evidence="2" type="ORF">PAECIP111893_02148</name>
</gene>
<organism evidence="2 3">
    <name type="scientific">Paenibacillus plantiphilus</name>
    <dbReference type="NCBI Taxonomy" id="2905650"/>
    <lineage>
        <taxon>Bacteria</taxon>
        <taxon>Bacillati</taxon>
        <taxon>Bacillota</taxon>
        <taxon>Bacilli</taxon>
        <taxon>Bacillales</taxon>
        <taxon>Paenibacillaceae</taxon>
        <taxon>Paenibacillus</taxon>
    </lineage>
</organism>
<evidence type="ECO:0000256" key="1">
    <source>
        <dbReference type="SAM" id="Phobius"/>
    </source>
</evidence>
<feature type="transmembrane region" description="Helical" evidence="1">
    <location>
        <begin position="135"/>
        <end position="152"/>
    </location>
</feature>
<reference evidence="2" key="1">
    <citation type="submission" date="2022-01" db="EMBL/GenBank/DDBJ databases">
        <authorList>
            <person name="Criscuolo A."/>
        </authorList>
    </citation>
    <scope>NUCLEOTIDE SEQUENCE</scope>
    <source>
        <strain evidence="2">CIP111893</strain>
    </source>
</reference>
<feature type="transmembrane region" description="Helical" evidence="1">
    <location>
        <begin position="81"/>
        <end position="102"/>
    </location>
</feature>
<keyword evidence="1" id="KW-1133">Transmembrane helix</keyword>
<keyword evidence="3" id="KW-1185">Reference proteome</keyword>
<comment type="caution">
    <text evidence="2">The sequence shown here is derived from an EMBL/GenBank/DDBJ whole genome shotgun (WGS) entry which is preliminary data.</text>
</comment>
<protein>
    <submittedName>
        <fullName evidence="2">Uncharacterized protein</fullName>
    </submittedName>
</protein>
<keyword evidence="1" id="KW-0472">Membrane</keyword>
<feature type="transmembrane region" description="Helical" evidence="1">
    <location>
        <begin position="158"/>
        <end position="180"/>
    </location>
</feature>
<feature type="transmembrane region" description="Helical" evidence="1">
    <location>
        <begin position="29"/>
        <end position="49"/>
    </location>
</feature>
<feature type="transmembrane region" description="Helical" evidence="1">
    <location>
        <begin position="108"/>
        <end position="128"/>
    </location>
</feature>
<proteinExistence type="predicted"/>
<dbReference type="EMBL" id="CAKMMF010000010">
    <property type="protein sequence ID" value="CAH1204124.1"/>
    <property type="molecule type" value="Genomic_DNA"/>
</dbReference>
<accession>A0ABM9C4N2</accession>
<evidence type="ECO:0000313" key="3">
    <source>
        <dbReference type="Proteomes" id="UP000838686"/>
    </source>
</evidence>
<name>A0ABM9C4N2_9BACL</name>
<keyword evidence="1" id="KW-0812">Transmembrane</keyword>